<organism evidence="2 3">
    <name type="scientific">Flavobacterium pygoscelis</name>
    <dbReference type="NCBI Taxonomy" id="2893176"/>
    <lineage>
        <taxon>Bacteria</taxon>
        <taxon>Pseudomonadati</taxon>
        <taxon>Bacteroidota</taxon>
        <taxon>Flavobacteriia</taxon>
        <taxon>Flavobacteriales</taxon>
        <taxon>Flavobacteriaceae</taxon>
        <taxon>Flavobacterium</taxon>
    </lineage>
</organism>
<comment type="caution">
    <text evidence="2">The sequence shown here is derived from an EMBL/GenBank/DDBJ whole genome shotgun (WGS) entry which is preliminary data.</text>
</comment>
<proteinExistence type="predicted"/>
<accession>A0A9X1XU98</accession>
<gene>
    <name evidence="2" type="ORF">MW871_13125</name>
</gene>
<keyword evidence="1" id="KW-0732">Signal</keyword>
<feature type="signal peptide" evidence="1">
    <location>
        <begin position="1"/>
        <end position="19"/>
    </location>
</feature>
<keyword evidence="3" id="KW-1185">Reference proteome</keyword>
<dbReference type="Gene3D" id="3.40.30.10">
    <property type="entry name" value="Glutaredoxin"/>
    <property type="match status" value="1"/>
</dbReference>
<name>A0A9X1XU98_9FLAO</name>
<dbReference type="Proteomes" id="UP001139260">
    <property type="component" value="Unassembled WGS sequence"/>
</dbReference>
<evidence type="ECO:0000256" key="1">
    <source>
        <dbReference type="SAM" id="SignalP"/>
    </source>
</evidence>
<dbReference type="AlphaFoldDB" id="A0A9X1XU98"/>
<dbReference type="EMBL" id="JALNUB010000008">
    <property type="protein sequence ID" value="MCK8142836.1"/>
    <property type="molecule type" value="Genomic_DNA"/>
</dbReference>
<evidence type="ECO:0000313" key="3">
    <source>
        <dbReference type="Proteomes" id="UP001139260"/>
    </source>
</evidence>
<dbReference type="RefSeq" id="WP_188051373.1">
    <property type="nucleotide sequence ID" value="NZ_JALNUB010000008.1"/>
</dbReference>
<sequence>MCKKILLSLTLLLSLSIEAQVLNWNTDINDAITASKDQKKPLLILFTNNNDSDRLLDSQILKTLDFALWSRDNVILVKLDLNPGPNNENIERNQSLQKAFGVEELPQICYTNATIRKNKINYGLLGKIGYKPGGVKSWIDASTKILNFRAEEEE</sequence>
<protein>
    <submittedName>
        <fullName evidence="2">Thioredoxin family protein</fullName>
    </submittedName>
</protein>
<evidence type="ECO:0000313" key="2">
    <source>
        <dbReference type="EMBL" id="MCK8142836.1"/>
    </source>
</evidence>
<feature type="chain" id="PRO_5040860865" evidence="1">
    <location>
        <begin position="20"/>
        <end position="154"/>
    </location>
</feature>
<reference evidence="2" key="1">
    <citation type="submission" date="2022-04" db="EMBL/GenBank/DDBJ databases">
        <title>Flavobacterium pygoscelis sp. nov. isolated from Chinstrap chick (Pygoscelis antarcticus).</title>
        <authorList>
            <person name="Irgang R."/>
            <person name="Poblete-Morales M."/>
            <person name="Avendano-Herrera R."/>
        </authorList>
    </citation>
    <scope>NUCLEOTIDE SEQUENCE</scope>
    <source>
        <strain evidence="2">I-SCBP12n</strain>
    </source>
</reference>
<dbReference type="InterPro" id="IPR036249">
    <property type="entry name" value="Thioredoxin-like_sf"/>
</dbReference>
<dbReference type="SUPFAM" id="SSF52833">
    <property type="entry name" value="Thioredoxin-like"/>
    <property type="match status" value="1"/>
</dbReference>